<evidence type="ECO:0000256" key="1">
    <source>
        <dbReference type="SAM" id="SignalP"/>
    </source>
</evidence>
<name>A0A0B6ZUN6_9EUPU</name>
<dbReference type="AlphaFoldDB" id="A0A0B6ZUN6"/>
<feature type="signal peptide" evidence="1">
    <location>
        <begin position="1"/>
        <end position="18"/>
    </location>
</feature>
<protein>
    <submittedName>
        <fullName evidence="2">Uncharacterized protein</fullName>
    </submittedName>
</protein>
<accession>A0A0B6ZUN6</accession>
<reference evidence="2" key="1">
    <citation type="submission" date="2014-12" db="EMBL/GenBank/DDBJ databases">
        <title>Insight into the proteome of Arion vulgaris.</title>
        <authorList>
            <person name="Aradska J."/>
            <person name="Bulat T."/>
            <person name="Smidak R."/>
            <person name="Sarate P."/>
            <person name="Gangsoo J."/>
            <person name="Sialana F."/>
            <person name="Bilban M."/>
            <person name="Lubec G."/>
        </authorList>
    </citation>
    <scope>NUCLEOTIDE SEQUENCE</scope>
    <source>
        <tissue evidence="2">Skin</tissue>
    </source>
</reference>
<sequence length="115" mass="12983">MLFLVATFVLLTAYTVDGDAAETPCLTNLNQCTNVFSQARKEDWDALLTYNDCTTNINCPEDEYATSIRESMLADIESRKMDWGRDWDLRNASPYQSPTSTVLVIPAVAMLRCIF</sequence>
<keyword evidence="1" id="KW-0732">Signal</keyword>
<feature type="chain" id="PRO_5002112413" evidence="1">
    <location>
        <begin position="19"/>
        <end position="115"/>
    </location>
</feature>
<proteinExistence type="predicted"/>
<gene>
    <name evidence="2" type="primary">ORF80962</name>
</gene>
<evidence type="ECO:0000313" key="2">
    <source>
        <dbReference type="EMBL" id="CEK72072.1"/>
    </source>
</evidence>
<dbReference type="EMBL" id="HACG01025207">
    <property type="protein sequence ID" value="CEK72072.1"/>
    <property type="molecule type" value="Transcribed_RNA"/>
</dbReference>
<organism evidence="2">
    <name type="scientific">Arion vulgaris</name>
    <dbReference type="NCBI Taxonomy" id="1028688"/>
    <lineage>
        <taxon>Eukaryota</taxon>
        <taxon>Metazoa</taxon>
        <taxon>Spiralia</taxon>
        <taxon>Lophotrochozoa</taxon>
        <taxon>Mollusca</taxon>
        <taxon>Gastropoda</taxon>
        <taxon>Heterobranchia</taxon>
        <taxon>Euthyneura</taxon>
        <taxon>Panpulmonata</taxon>
        <taxon>Eupulmonata</taxon>
        <taxon>Stylommatophora</taxon>
        <taxon>Helicina</taxon>
        <taxon>Arionoidea</taxon>
        <taxon>Arionidae</taxon>
        <taxon>Arion</taxon>
    </lineage>
</organism>